<evidence type="ECO:0000313" key="2">
    <source>
        <dbReference type="Proteomes" id="UP000618943"/>
    </source>
</evidence>
<dbReference type="EMBL" id="JAEOAH010000018">
    <property type="protein sequence ID" value="MBK3495736.1"/>
    <property type="molecule type" value="Genomic_DNA"/>
</dbReference>
<dbReference type="Proteomes" id="UP000618943">
    <property type="component" value="Unassembled WGS sequence"/>
</dbReference>
<dbReference type="RefSeq" id="WP_200749354.1">
    <property type="nucleotide sequence ID" value="NZ_JAEOAH010000018.1"/>
</dbReference>
<name>A0ABS1H8J7_9BACL</name>
<evidence type="ECO:0000313" key="1">
    <source>
        <dbReference type="EMBL" id="MBK3495736.1"/>
    </source>
</evidence>
<comment type="caution">
    <text evidence="1">The sequence shown here is derived from an EMBL/GenBank/DDBJ whole genome shotgun (WGS) entry which is preliminary data.</text>
</comment>
<accession>A0ABS1H8J7</accession>
<organism evidence="1 2">
    <name type="scientific">Viridibacillus soli</name>
    <dbReference type="NCBI Taxonomy" id="2798301"/>
    <lineage>
        <taxon>Bacteria</taxon>
        <taxon>Bacillati</taxon>
        <taxon>Bacillota</taxon>
        <taxon>Bacilli</taxon>
        <taxon>Bacillales</taxon>
        <taxon>Caryophanaceae</taxon>
        <taxon>Viridibacillus</taxon>
    </lineage>
</organism>
<proteinExistence type="predicted"/>
<protein>
    <submittedName>
        <fullName evidence="1">Uncharacterized protein</fullName>
    </submittedName>
</protein>
<sequence length="45" mass="5153">MKTLNSSDGIMYALDKNHKSIKIISSRTTIRIDTFNCFQNQITFG</sequence>
<gene>
    <name evidence="1" type="ORF">JFL43_12900</name>
</gene>
<reference evidence="1 2" key="1">
    <citation type="submission" date="2020-12" db="EMBL/GenBank/DDBJ databases">
        <title>YIM B01967 draft genome.</title>
        <authorList>
            <person name="Yan X."/>
        </authorList>
    </citation>
    <scope>NUCLEOTIDE SEQUENCE [LARGE SCALE GENOMIC DNA]</scope>
    <source>
        <strain evidence="1 2">YIM B01967</strain>
    </source>
</reference>
<keyword evidence="2" id="KW-1185">Reference proteome</keyword>